<organism evidence="2 3">
    <name type="scientific">Cohnella xylanilytica</name>
    <dbReference type="NCBI Taxonomy" id="557555"/>
    <lineage>
        <taxon>Bacteria</taxon>
        <taxon>Bacillati</taxon>
        <taxon>Bacillota</taxon>
        <taxon>Bacilli</taxon>
        <taxon>Bacillales</taxon>
        <taxon>Paenibacillaceae</taxon>
        <taxon>Cohnella</taxon>
    </lineage>
</organism>
<feature type="transmembrane region" description="Helical" evidence="1">
    <location>
        <begin position="339"/>
        <end position="363"/>
    </location>
</feature>
<evidence type="ECO:0000313" key="2">
    <source>
        <dbReference type="EMBL" id="MBB6692429.1"/>
    </source>
</evidence>
<dbReference type="EMBL" id="JACJVR010000052">
    <property type="protein sequence ID" value="MBB6692429.1"/>
    <property type="molecule type" value="Genomic_DNA"/>
</dbReference>
<protein>
    <recommendedName>
        <fullName evidence="4">Spore germination protein</fullName>
    </recommendedName>
</protein>
<keyword evidence="1" id="KW-0812">Transmembrane</keyword>
<feature type="transmembrane region" description="Helical" evidence="1">
    <location>
        <begin position="5"/>
        <end position="26"/>
    </location>
</feature>
<feature type="transmembrane region" description="Helical" evidence="1">
    <location>
        <begin position="309"/>
        <end position="327"/>
    </location>
</feature>
<reference evidence="2 3" key="1">
    <citation type="submission" date="2020-08" db="EMBL/GenBank/DDBJ databases">
        <title>Cohnella phylogeny.</title>
        <authorList>
            <person name="Dunlap C."/>
        </authorList>
    </citation>
    <scope>NUCLEOTIDE SEQUENCE [LARGE SCALE GENOMIC DNA]</scope>
    <source>
        <strain evidence="2 3">DSM 25239</strain>
    </source>
</reference>
<feature type="transmembrane region" description="Helical" evidence="1">
    <location>
        <begin position="74"/>
        <end position="98"/>
    </location>
</feature>
<accession>A0A841TXV7</accession>
<feature type="transmembrane region" description="Helical" evidence="1">
    <location>
        <begin position="259"/>
        <end position="279"/>
    </location>
</feature>
<feature type="transmembrane region" description="Helical" evidence="1">
    <location>
        <begin position="212"/>
        <end position="239"/>
    </location>
</feature>
<feature type="transmembrane region" description="Helical" evidence="1">
    <location>
        <begin position="110"/>
        <end position="128"/>
    </location>
</feature>
<feature type="transmembrane region" description="Helical" evidence="1">
    <location>
        <begin position="32"/>
        <end position="53"/>
    </location>
</feature>
<keyword evidence="1" id="KW-1133">Transmembrane helix</keyword>
<comment type="caution">
    <text evidence="2">The sequence shown here is derived from an EMBL/GenBank/DDBJ whole genome shotgun (WGS) entry which is preliminary data.</text>
</comment>
<gene>
    <name evidence="2" type="ORF">H7B90_13545</name>
</gene>
<dbReference type="AlphaFoldDB" id="A0A841TXV7"/>
<keyword evidence="1" id="KW-0472">Membrane</keyword>
<evidence type="ECO:0008006" key="4">
    <source>
        <dbReference type="Google" id="ProtNLM"/>
    </source>
</evidence>
<evidence type="ECO:0000256" key="1">
    <source>
        <dbReference type="SAM" id="Phobius"/>
    </source>
</evidence>
<feature type="transmembrane region" description="Helical" evidence="1">
    <location>
        <begin position="140"/>
        <end position="158"/>
    </location>
</feature>
<name>A0A841TXV7_9BACL</name>
<proteinExistence type="predicted"/>
<sequence length="379" mass="42792">MNRYFYYHVLYVGMINVMLFVPHILIKERFDGSVAGILASILIGTFLSIVTIVSMRRFPRMGLPEILHRHFAPYVASPLVALAGLSWLVGAVLVIFSLTQTMGAFLNPEMNEYLFMALMVFAAMFAGSRSSRTVQFACEILVLLSLPLVALIMFKAVSNRQLNWDAIRVVAGHFRDLPSIKVIAAATFFFSGYMSLMLFNRLNPPDFKVRHLWTLPLLGTLFSLFTFFIPIGFHGTVAVEEYIYLWSVTADSMVMKFGFIQRVFFIFLVLYSILSLMFAMNTFHSAMEFFKACSPRYKPQPEQVPVPKINWILCACFGLVAFLYGIWANDEKNQRVTEIWLVCRFSLEIVTMLVVASLAVAAGRKPRASSPARAASPGE</sequence>
<dbReference type="Proteomes" id="UP000553776">
    <property type="component" value="Unassembled WGS sequence"/>
</dbReference>
<evidence type="ECO:0000313" key="3">
    <source>
        <dbReference type="Proteomes" id="UP000553776"/>
    </source>
</evidence>
<feature type="transmembrane region" description="Helical" evidence="1">
    <location>
        <begin position="178"/>
        <end position="200"/>
    </location>
</feature>
<keyword evidence="3" id="KW-1185">Reference proteome</keyword>
<dbReference type="RefSeq" id="WP_185136412.1">
    <property type="nucleotide sequence ID" value="NZ_BORM01000009.1"/>
</dbReference>